<reference evidence="8" key="2">
    <citation type="submission" date="2025-08" db="UniProtKB">
        <authorList>
            <consortium name="Ensembl"/>
        </authorList>
    </citation>
    <scope>IDENTIFICATION</scope>
</reference>
<dbReference type="AlphaFoldDB" id="A0A671V791"/>
<dbReference type="InterPro" id="IPR001584">
    <property type="entry name" value="Integrase_cat-core"/>
</dbReference>
<dbReference type="PROSITE" id="PS50158">
    <property type="entry name" value="ZF_CCHC"/>
    <property type="match status" value="1"/>
</dbReference>
<evidence type="ECO:0000256" key="3">
    <source>
        <dbReference type="SAM" id="MobiDB-lite"/>
    </source>
</evidence>
<dbReference type="Proteomes" id="UP000472265">
    <property type="component" value="Chromosome 13"/>
</dbReference>
<organism evidence="8 9">
    <name type="scientific">Sparus aurata</name>
    <name type="common">Gilthead sea bream</name>
    <dbReference type="NCBI Taxonomy" id="8175"/>
    <lineage>
        <taxon>Eukaryota</taxon>
        <taxon>Metazoa</taxon>
        <taxon>Chordata</taxon>
        <taxon>Craniata</taxon>
        <taxon>Vertebrata</taxon>
        <taxon>Euteleostomi</taxon>
        <taxon>Actinopterygii</taxon>
        <taxon>Neopterygii</taxon>
        <taxon>Teleostei</taxon>
        <taxon>Neoteleostei</taxon>
        <taxon>Acanthomorphata</taxon>
        <taxon>Eupercaria</taxon>
        <taxon>Spariformes</taxon>
        <taxon>Sparidae</taxon>
        <taxon>Sparus</taxon>
    </lineage>
</organism>
<keyword evidence="2" id="KW-0862">Zinc</keyword>
<dbReference type="InterPro" id="IPR012337">
    <property type="entry name" value="RNaseH-like_sf"/>
</dbReference>
<dbReference type="FunFam" id="1.10.340.70:FF:000001">
    <property type="entry name" value="Retrovirus-related Pol polyprotein from transposon gypsy-like Protein"/>
    <property type="match status" value="1"/>
</dbReference>
<evidence type="ECO:0000313" key="8">
    <source>
        <dbReference type="Ensembl" id="ENSSAUP00010022180.1"/>
    </source>
</evidence>
<dbReference type="GO" id="GO:0004190">
    <property type="term" value="F:aspartic-type endopeptidase activity"/>
    <property type="evidence" value="ECO:0007669"/>
    <property type="project" value="InterPro"/>
</dbReference>
<evidence type="ECO:0000313" key="9">
    <source>
        <dbReference type="Proteomes" id="UP000472265"/>
    </source>
</evidence>
<reference evidence="8" key="3">
    <citation type="submission" date="2025-09" db="UniProtKB">
        <authorList>
            <consortium name="Ensembl"/>
        </authorList>
    </citation>
    <scope>IDENTIFICATION</scope>
</reference>
<dbReference type="Ensembl" id="ENSSAUT00010023430.1">
    <property type="protein sequence ID" value="ENSSAUP00010022180.1"/>
    <property type="gene ID" value="ENSSAUG00010009789.1"/>
</dbReference>
<accession>A0A671V791</accession>
<evidence type="ECO:0000259" key="5">
    <source>
        <dbReference type="PROSITE" id="PS50175"/>
    </source>
</evidence>
<reference evidence="8" key="1">
    <citation type="submission" date="2021-04" db="EMBL/GenBank/DDBJ databases">
        <authorList>
            <consortium name="Wellcome Sanger Institute Data Sharing"/>
        </authorList>
    </citation>
    <scope>NUCLEOTIDE SEQUENCE [LARGE SCALE GENOMIC DNA]</scope>
</reference>
<dbReference type="Gene3D" id="3.30.420.10">
    <property type="entry name" value="Ribonuclease H-like superfamily/Ribonuclease H"/>
    <property type="match status" value="1"/>
</dbReference>
<dbReference type="Gene3D" id="1.10.4020.10">
    <property type="entry name" value="DNA breaking-rejoining enzymes"/>
    <property type="match status" value="1"/>
</dbReference>
<dbReference type="PANTHER" id="PTHR46888:SF13">
    <property type="entry name" value="RIBONUCLEASE H"/>
    <property type="match status" value="1"/>
</dbReference>
<feature type="domain" description="SCAN box" evidence="6">
    <location>
        <begin position="74"/>
        <end position="154"/>
    </location>
</feature>
<dbReference type="InterPro" id="IPR038269">
    <property type="entry name" value="SCAN_sf"/>
</dbReference>
<evidence type="ECO:0000259" key="7">
    <source>
        <dbReference type="PROSITE" id="PS50994"/>
    </source>
</evidence>
<dbReference type="Pfam" id="PF17921">
    <property type="entry name" value="Integrase_H2C2"/>
    <property type="match status" value="1"/>
</dbReference>
<feature type="domain" description="Integrase catalytic" evidence="7">
    <location>
        <begin position="609"/>
        <end position="779"/>
    </location>
</feature>
<dbReference type="InterPro" id="IPR001995">
    <property type="entry name" value="Peptidase_A2_cat"/>
</dbReference>
<name>A0A671V791_SPAAU</name>
<dbReference type="GO" id="GO:0003676">
    <property type="term" value="F:nucleic acid binding"/>
    <property type="evidence" value="ECO:0007669"/>
    <property type="project" value="InterPro"/>
</dbReference>
<keyword evidence="9" id="KW-1185">Reference proteome</keyword>
<feature type="region of interest" description="Disordered" evidence="3">
    <location>
        <begin position="438"/>
        <end position="461"/>
    </location>
</feature>
<dbReference type="SUPFAM" id="SSF57756">
    <property type="entry name" value="Retrovirus zinc finger-like domains"/>
    <property type="match status" value="1"/>
</dbReference>
<dbReference type="SUPFAM" id="SSF47353">
    <property type="entry name" value="Retrovirus capsid dimerization domain-like"/>
    <property type="match status" value="1"/>
</dbReference>
<dbReference type="FunFam" id="3.30.420.10:FF:000032">
    <property type="entry name" value="Retrovirus-related Pol polyprotein from transposon 297-like Protein"/>
    <property type="match status" value="1"/>
</dbReference>
<dbReference type="InterPro" id="IPR036397">
    <property type="entry name" value="RNaseH_sf"/>
</dbReference>
<feature type="domain" description="Peptidase A2" evidence="5">
    <location>
        <begin position="269"/>
        <end position="306"/>
    </location>
</feature>
<dbReference type="Pfam" id="PF02023">
    <property type="entry name" value="SCAN"/>
    <property type="match status" value="1"/>
</dbReference>
<dbReference type="InParanoid" id="A0A671V791"/>
<keyword evidence="2" id="KW-0479">Metal-binding</keyword>
<protein>
    <recommendedName>
        <fullName evidence="1">Gypsy retrotransposon integrase-like protein 1</fullName>
    </recommendedName>
</protein>
<dbReference type="PANTHER" id="PTHR46888">
    <property type="entry name" value="ZINC KNUCKLE DOMAINCONTAINING PROTEIN-RELATED"/>
    <property type="match status" value="1"/>
</dbReference>
<sequence>LDSLDAVDIFFEMFEKVALECEWPEEKWPLLVQSVLTGKAQRAVAALDVRVGLEYDALRKAVLKAYGSFLEAYRRQFRQLRRQQGDSYLDLWRRQEVIFDRWIKACQVFDYLKLRDLVLLEQFKLSFPKEVEVYLNERDVSTPKRAAELADGYEVAHGGASRYPRQSEVGNWRPPVAERNIFPRPALPRGPAQAPNRPQTSSGELRCFWCHKVGHKKTQCPRLANRYGAAKPVGLVSVEQRPEEELRGYEGFISVGSLSDSSEGLSVPITILRDTGANQTLIRKGVVDLPSSSFTGQFTAVLGVGGGYDWLPIHRLYLWSGLVTGVVLVAEAPDLPFKTIDLVMGNDVAGVRVLPEVSECPVDPPETRELESEFPEVFTACVVTRAQANKRAQETQVQQEPMDLMLSDLSDSLLSQWDDSSQSAVAAVEGDPVNSVVVDQGQQGGDPLGSTGEGAESEGQVLRVGTEEVPLNRESLVRKQREDSSLKHALKLAVTVQEAKEMPKCYLLRDGVLCRKWRPPTRPADAHWATLEQVVLPQCYRKEVLRLAHESVLGGHLGSKITVDKICRHFFWPSIRKDVKRFCRCCHACQMVGKPGAAVPVAPLQPLPVEDEPFAHIMFDCVGPLPKSRRGNEYLLTIMDVATRYPEAFPLRSIKTKTIVEHLIKFFSWAGLPRSIQSDRGFNFTSRLYQQVMAELQVSPKHSSAYHPQSQGAIERFHGTLKRMIRTFVEAHPREWDEAIPFLLFAIRDAPSESLGFSSFELVFGHEVRGPLQLFKEQVVDPKQPGDVLQYVSSFRAKLQSAGEAARKHLFASKVRMKARYDRKAVVRQFDPGDVVLVLNSGPKGPLGG</sequence>
<evidence type="ECO:0000256" key="1">
    <source>
        <dbReference type="ARBA" id="ARBA00039658"/>
    </source>
</evidence>
<dbReference type="SUPFAM" id="SSF53098">
    <property type="entry name" value="Ribonuclease H-like"/>
    <property type="match status" value="1"/>
</dbReference>
<proteinExistence type="predicted"/>
<dbReference type="Pfam" id="PF00665">
    <property type="entry name" value="rve"/>
    <property type="match status" value="1"/>
</dbReference>
<evidence type="ECO:0000259" key="4">
    <source>
        <dbReference type="PROSITE" id="PS50158"/>
    </source>
</evidence>
<feature type="domain" description="CCHC-type" evidence="4">
    <location>
        <begin position="206"/>
        <end position="222"/>
    </location>
</feature>
<dbReference type="InterPro" id="IPR036875">
    <property type="entry name" value="Znf_CCHC_sf"/>
</dbReference>
<dbReference type="GeneTree" id="ENSGT01050000244855"/>
<dbReference type="PROSITE" id="PS50994">
    <property type="entry name" value="INTEGRASE"/>
    <property type="match status" value="1"/>
</dbReference>
<dbReference type="GO" id="GO:0008270">
    <property type="term" value="F:zinc ion binding"/>
    <property type="evidence" value="ECO:0007669"/>
    <property type="project" value="UniProtKB-KW"/>
</dbReference>
<dbReference type="InterPro" id="IPR001878">
    <property type="entry name" value="Znf_CCHC"/>
</dbReference>
<dbReference type="PROSITE" id="PS50175">
    <property type="entry name" value="ASP_PROT_RETROV"/>
    <property type="match status" value="1"/>
</dbReference>
<dbReference type="OMA" id="YESSHRS"/>
<keyword evidence="2" id="KW-0863">Zinc-finger</keyword>
<dbReference type="Gene3D" id="1.10.340.70">
    <property type="match status" value="1"/>
</dbReference>
<dbReference type="GO" id="GO:0015074">
    <property type="term" value="P:DNA integration"/>
    <property type="evidence" value="ECO:0007669"/>
    <property type="project" value="InterPro"/>
</dbReference>
<evidence type="ECO:0000256" key="2">
    <source>
        <dbReference type="PROSITE-ProRule" id="PRU00047"/>
    </source>
</evidence>
<dbReference type="PROSITE" id="PS50804">
    <property type="entry name" value="SCAN_BOX"/>
    <property type="match status" value="1"/>
</dbReference>
<dbReference type="GO" id="GO:0006508">
    <property type="term" value="P:proteolysis"/>
    <property type="evidence" value="ECO:0007669"/>
    <property type="project" value="InterPro"/>
</dbReference>
<dbReference type="InterPro" id="IPR041588">
    <property type="entry name" value="Integrase_H2C2"/>
</dbReference>
<dbReference type="InterPro" id="IPR003309">
    <property type="entry name" value="SCAN_dom"/>
</dbReference>
<evidence type="ECO:0000259" key="6">
    <source>
        <dbReference type="PROSITE" id="PS50804"/>
    </source>
</evidence>